<protein>
    <recommendedName>
        <fullName evidence="6">Lipoprotein</fullName>
    </recommendedName>
</protein>
<dbReference type="STRING" id="446860.AS188_10640"/>
<gene>
    <name evidence="2" type="ORF">AS188_10640</name>
    <name evidence="3" type="ORF">KFL01_03440</name>
</gene>
<evidence type="ECO:0008006" key="6">
    <source>
        <dbReference type="Google" id="ProtNLM"/>
    </source>
</evidence>
<keyword evidence="1" id="KW-0732">Signal</keyword>
<dbReference type="Proteomes" id="UP000321155">
    <property type="component" value="Unassembled WGS sequence"/>
</dbReference>
<dbReference type="RefSeq" id="WP_058858826.1">
    <property type="nucleotide sequence ID" value="NZ_BJZR01000005.1"/>
</dbReference>
<organism evidence="2 4">
    <name type="scientific">Kocuria flava</name>
    <dbReference type="NCBI Taxonomy" id="446860"/>
    <lineage>
        <taxon>Bacteria</taxon>
        <taxon>Bacillati</taxon>
        <taxon>Actinomycetota</taxon>
        <taxon>Actinomycetes</taxon>
        <taxon>Micrococcales</taxon>
        <taxon>Micrococcaceae</taxon>
        <taxon>Kocuria</taxon>
    </lineage>
</organism>
<reference evidence="2 4" key="1">
    <citation type="submission" date="2015-11" db="EMBL/GenBank/DDBJ databases">
        <title>Complete Genome Sequence of Kocuria flava strain HO-9041.</title>
        <authorList>
            <person name="Zhou M."/>
            <person name="Dai J."/>
        </authorList>
    </citation>
    <scope>NUCLEOTIDE SEQUENCE [LARGE SCALE GENOMIC DNA]</scope>
    <source>
        <strain evidence="2 4">HO-9041</strain>
    </source>
</reference>
<reference evidence="3 5" key="2">
    <citation type="submission" date="2019-07" db="EMBL/GenBank/DDBJ databases">
        <title>Whole genome shotgun sequence of Kocuria flava NBRC 107626.</title>
        <authorList>
            <person name="Hosoyama A."/>
            <person name="Uohara A."/>
            <person name="Ohji S."/>
            <person name="Ichikawa N."/>
        </authorList>
    </citation>
    <scope>NUCLEOTIDE SEQUENCE [LARGE SCALE GENOMIC DNA]</scope>
    <source>
        <strain evidence="3 5">NBRC 107626</strain>
    </source>
</reference>
<dbReference type="EMBL" id="BJZR01000005">
    <property type="protein sequence ID" value="GEO91038.1"/>
    <property type="molecule type" value="Genomic_DNA"/>
</dbReference>
<dbReference type="EMBL" id="CP013254">
    <property type="protein sequence ID" value="ALU40125.1"/>
    <property type="molecule type" value="Genomic_DNA"/>
</dbReference>
<evidence type="ECO:0000313" key="3">
    <source>
        <dbReference type="EMBL" id="GEO91038.1"/>
    </source>
</evidence>
<evidence type="ECO:0000313" key="2">
    <source>
        <dbReference type="EMBL" id="ALU40125.1"/>
    </source>
</evidence>
<accession>A0A0U2P047</accession>
<dbReference type="KEGG" id="kfv:AS188_10640"/>
<dbReference type="OrthoDB" id="9941475at2"/>
<dbReference type="PROSITE" id="PS51257">
    <property type="entry name" value="PROKAR_LIPOPROTEIN"/>
    <property type="match status" value="1"/>
</dbReference>
<evidence type="ECO:0000313" key="5">
    <source>
        <dbReference type="Proteomes" id="UP000321155"/>
    </source>
</evidence>
<feature type="chain" id="PRO_5044547172" description="Lipoprotein" evidence="1">
    <location>
        <begin position="27"/>
        <end position="137"/>
    </location>
</feature>
<sequence>MRRTTTTALLSLAALALTGCGPSTLAVESMIPAGGVRFDDAGALRRAVVEAGARCPGEQVVRDTGGGTDSTVLACDQDLLLGVADSERMEQQMIEGLEGIDGIHYLVQGNWVAASQDRARLEEIREDLGGEITSTSR</sequence>
<proteinExistence type="predicted"/>
<name>A0A0U2P047_9MICC</name>
<keyword evidence="5" id="KW-1185">Reference proteome</keyword>
<dbReference type="Proteomes" id="UP000057181">
    <property type="component" value="Chromosome"/>
</dbReference>
<feature type="signal peptide" evidence="1">
    <location>
        <begin position="1"/>
        <end position="26"/>
    </location>
</feature>
<evidence type="ECO:0000313" key="4">
    <source>
        <dbReference type="Proteomes" id="UP000057181"/>
    </source>
</evidence>
<dbReference type="AlphaFoldDB" id="A0A0U2P047"/>
<evidence type="ECO:0000256" key="1">
    <source>
        <dbReference type="SAM" id="SignalP"/>
    </source>
</evidence>